<evidence type="ECO:0000256" key="4">
    <source>
        <dbReference type="ARBA" id="ARBA00022475"/>
    </source>
</evidence>
<keyword evidence="4" id="KW-1003">Cell membrane</keyword>
<evidence type="ECO:0000256" key="6">
    <source>
        <dbReference type="ARBA" id="ARBA00022679"/>
    </source>
</evidence>
<feature type="transmembrane region" description="Helical" evidence="12">
    <location>
        <begin position="12"/>
        <end position="34"/>
    </location>
</feature>
<evidence type="ECO:0000256" key="2">
    <source>
        <dbReference type="ARBA" id="ARBA00004651"/>
    </source>
</evidence>
<protein>
    <recommendedName>
        <fullName evidence="3">histidine kinase</fullName>
        <ecNumber evidence="3">2.7.13.3</ecNumber>
    </recommendedName>
</protein>
<evidence type="ECO:0000259" key="13">
    <source>
        <dbReference type="PROSITE" id="PS50109"/>
    </source>
</evidence>
<dbReference type="InterPro" id="IPR050640">
    <property type="entry name" value="Bact_2-comp_sensor_kinase"/>
</dbReference>
<dbReference type="InterPro" id="IPR036890">
    <property type="entry name" value="HATPase_C_sf"/>
</dbReference>
<keyword evidence="16" id="KW-1185">Reference proteome</keyword>
<dbReference type="EC" id="2.7.13.3" evidence="3"/>
<keyword evidence="12" id="KW-0812">Transmembrane</keyword>
<keyword evidence="8 15" id="KW-0418">Kinase</keyword>
<proteinExistence type="predicted"/>
<dbReference type="Gene3D" id="3.30.565.10">
    <property type="entry name" value="Histidine kinase-like ATPase, C-terminal domain"/>
    <property type="match status" value="1"/>
</dbReference>
<dbReference type="InterPro" id="IPR003594">
    <property type="entry name" value="HATPase_dom"/>
</dbReference>
<dbReference type="Proteomes" id="UP000831537">
    <property type="component" value="Chromosome"/>
</dbReference>
<reference evidence="15 16" key="1">
    <citation type="submission" date="2022-04" db="EMBL/GenBank/DDBJ databases">
        <title>Gracilibacillus sp. isolated from saltern.</title>
        <authorList>
            <person name="Won M."/>
            <person name="Lee C.-M."/>
            <person name="Woen H.-Y."/>
            <person name="Kwon S.-W."/>
        </authorList>
    </citation>
    <scope>NUCLEOTIDE SEQUENCE [LARGE SCALE GENOMIC DNA]</scope>
    <source>
        <strain evidence="15 16">SSPM10-3</strain>
    </source>
</reference>
<evidence type="ECO:0000313" key="16">
    <source>
        <dbReference type="Proteomes" id="UP000831537"/>
    </source>
</evidence>
<keyword evidence="12" id="KW-1133">Transmembrane helix</keyword>
<accession>A0ABY4GM50</accession>
<organism evidence="15 16">
    <name type="scientific">Gracilibacillus salinarum</name>
    <dbReference type="NCBI Taxonomy" id="2932255"/>
    <lineage>
        <taxon>Bacteria</taxon>
        <taxon>Bacillati</taxon>
        <taxon>Bacillota</taxon>
        <taxon>Bacilli</taxon>
        <taxon>Bacillales</taxon>
        <taxon>Bacillaceae</taxon>
        <taxon>Gracilibacillus</taxon>
    </lineage>
</organism>
<comment type="catalytic activity">
    <reaction evidence="1">
        <text>ATP + protein L-histidine = ADP + protein N-phospho-L-histidine.</text>
        <dbReference type="EC" id="2.7.13.3"/>
    </reaction>
</comment>
<dbReference type="Pfam" id="PF02518">
    <property type="entry name" value="HATPase_c"/>
    <property type="match status" value="1"/>
</dbReference>
<keyword evidence="10" id="KW-0902">Two-component regulatory system</keyword>
<feature type="transmembrane region" description="Helical" evidence="12">
    <location>
        <begin position="287"/>
        <end position="309"/>
    </location>
</feature>
<dbReference type="PRINTS" id="PR00344">
    <property type="entry name" value="BCTRLSENSOR"/>
</dbReference>
<keyword evidence="11 12" id="KW-0472">Membrane</keyword>
<evidence type="ECO:0000256" key="3">
    <source>
        <dbReference type="ARBA" id="ARBA00012438"/>
    </source>
</evidence>
<dbReference type="PANTHER" id="PTHR34220">
    <property type="entry name" value="SENSOR HISTIDINE KINASE YPDA"/>
    <property type="match status" value="1"/>
</dbReference>
<keyword evidence="5" id="KW-0597">Phosphoprotein</keyword>
<dbReference type="InterPro" id="IPR004358">
    <property type="entry name" value="Sig_transdc_His_kin-like_C"/>
</dbReference>
<dbReference type="InterPro" id="IPR003660">
    <property type="entry name" value="HAMP_dom"/>
</dbReference>
<keyword evidence="9" id="KW-0067">ATP-binding</keyword>
<evidence type="ECO:0000256" key="5">
    <source>
        <dbReference type="ARBA" id="ARBA00022553"/>
    </source>
</evidence>
<dbReference type="PROSITE" id="PS50885">
    <property type="entry name" value="HAMP"/>
    <property type="match status" value="1"/>
</dbReference>
<feature type="domain" description="HAMP" evidence="14">
    <location>
        <begin position="306"/>
        <end position="362"/>
    </location>
</feature>
<evidence type="ECO:0000256" key="10">
    <source>
        <dbReference type="ARBA" id="ARBA00023012"/>
    </source>
</evidence>
<evidence type="ECO:0000256" key="11">
    <source>
        <dbReference type="ARBA" id="ARBA00023136"/>
    </source>
</evidence>
<name>A0ABY4GM50_9BACI</name>
<dbReference type="Pfam" id="PF06580">
    <property type="entry name" value="His_kinase"/>
    <property type="match status" value="1"/>
</dbReference>
<dbReference type="SUPFAM" id="SSF55874">
    <property type="entry name" value="ATPase domain of HSP90 chaperone/DNA topoisomerase II/histidine kinase"/>
    <property type="match status" value="1"/>
</dbReference>
<keyword evidence="7" id="KW-0547">Nucleotide-binding</keyword>
<gene>
    <name evidence="15" type="ORF">MUN87_21910</name>
</gene>
<evidence type="ECO:0000313" key="15">
    <source>
        <dbReference type="EMBL" id="UOQ85263.1"/>
    </source>
</evidence>
<dbReference type="InterPro" id="IPR005467">
    <property type="entry name" value="His_kinase_dom"/>
</dbReference>
<evidence type="ECO:0000256" key="7">
    <source>
        <dbReference type="ARBA" id="ARBA00022741"/>
    </source>
</evidence>
<dbReference type="PANTHER" id="PTHR34220:SF7">
    <property type="entry name" value="SENSOR HISTIDINE KINASE YPDA"/>
    <property type="match status" value="1"/>
</dbReference>
<dbReference type="RefSeq" id="WP_244743965.1">
    <property type="nucleotide sequence ID" value="NZ_CP095071.1"/>
</dbReference>
<evidence type="ECO:0000256" key="1">
    <source>
        <dbReference type="ARBA" id="ARBA00000085"/>
    </source>
</evidence>
<dbReference type="InterPro" id="IPR010559">
    <property type="entry name" value="Sig_transdc_His_kin_internal"/>
</dbReference>
<sequence length="586" mass="67590">MYLNLRLKYKMVVLTSLVLLAFSLGGISILQYAFHIYNKEIYRQSAQSLQVSSNSVEAELKKMEQLSFQFATDSYVQSYLLKLNETNANYDKFNLGNQLRLRLVDIGSVSKYVDSVHIFDLYDNEYASGKAIMTLTNQRLAEMKELANEEDGRPTWLPPVESDQTVLTTREIRNYLDFSFERMGTVGIRVDIQEIVQNLTQNLEEENTNFLIFDKNEEMIFSNNADVENIMPSRYQLNQDGYKIVKYKNERYFLTYSDANYLGWKYMILIPYNNLFTAISNAKTAVFITYLCLFIIVLILGLKFTGTITNPIESLNKKMKIVQTGNIENYDFDSSTMHLKDEAGEMHQNFEEMMKRINHLIAENYKKQLLIQEAEFQTLQAQVNPHFLYNTLESINWTAKIKGETKISQMAEALAFILRASINNADKFIPLKEELEIVDNLITIQSYRFEERLHFEKNIPAHYLQLLIPKSIIQPLVENSIRYGLEEIMGVCKIKITVTEKDNDLYISVEDNGAGMDPDYLMKVKQGVHEPKGTGIGLNNINERVKILFGDEYGIKIESEKEKGTIVTVKVPCGEEKDDVQSVVSR</sequence>
<dbReference type="EMBL" id="CP095071">
    <property type="protein sequence ID" value="UOQ85263.1"/>
    <property type="molecule type" value="Genomic_DNA"/>
</dbReference>
<evidence type="ECO:0000256" key="12">
    <source>
        <dbReference type="SAM" id="Phobius"/>
    </source>
</evidence>
<dbReference type="SMART" id="SM00387">
    <property type="entry name" value="HATPase_c"/>
    <property type="match status" value="1"/>
</dbReference>
<dbReference type="Gene3D" id="6.10.340.10">
    <property type="match status" value="1"/>
</dbReference>
<keyword evidence="6" id="KW-0808">Transferase</keyword>
<feature type="domain" description="Histidine kinase" evidence="13">
    <location>
        <begin position="472"/>
        <end position="575"/>
    </location>
</feature>
<dbReference type="GO" id="GO:0016301">
    <property type="term" value="F:kinase activity"/>
    <property type="evidence" value="ECO:0007669"/>
    <property type="project" value="UniProtKB-KW"/>
</dbReference>
<dbReference type="PROSITE" id="PS50109">
    <property type="entry name" value="HIS_KIN"/>
    <property type="match status" value="1"/>
</dbReference>
<evidence type="ECO:0000256" key="8">
    <source>
        <dbReference type="ARBA" id="ARBA00022777"/>
    </source>
</evidence>
<evidence type="ECO:0000259" key="14">
    <source>
        <dbReference type="PROSITE" id="PS50885"/>
    </source>
</evidence>
<evidence type="ECO:0000256" key="9">
    <source>
        <dbReference type="ARBA" id="ARBA00022840"/>
    </source>
</evidence>
<comment type="subcellular location">
    <subcellularLocation>
        <location evidence="2">Cell membrane</location>
        <topology evidence="2">Multi-pass membrane protein</topology>
    </subcellularLocation>
</comment>